<dbReference type="InParanoid" id="A0A5C7F0I0"/>
<keyword evidence="2" id="KW-1185">Reference proteome</keyword>
<reference evidence="1 2" key="1">
    <citation type="submission" date="2019-08" db="EMBL/GenBank/DDBJ databases">
        <title>Pelomicrobium methylotrophicum gen. nov., sp. nov. a moderately thermophilic, facultatively anaerobic, lithoautotrophic and methylotrophic bacterium isolated from a terrestrial mud volcano.</title>
        <authorList>
            <person name="Slobodkina G.B."/>
            <person name="Merkel A.Y."/>
            <person name="Slobodkin A.I."/>
        </authorList>
    </citation>
    <scope>NUCLEOTIDE SEQUENCE [LARGE SCALE GENOMIC DNA]</scope>
    <source>
        <strain evidence="1 2">SM250</strain>
    </source>
</reference>
<dbReference type="Gene3D" id="3.90.180.10">
    <property type="entry name" value="Medium-chain alcohol dehydrogenases, catalytic domain"/>
    <property type="match status" value="1"/>
</dbReference>
<organism evidence="1 2">
    <name type="scientific">Pelomicrobium methylotrophicum</name>
    <dbReference type="NCBI Taxonomy" id="2602750"/>
    <lineage>
        <taxon>Bacteria</taxon>
        <taxon>Pseudomonadati</taxon>
        <taxon>Pseudomonadota</taxon>
        <taxon>Hydrogenophilia</taxon>
        <taxon>Hydrogenophilia incertae sedis</taxon>
        <taxon>Pelomicrobium</taxon>
    </lineage>
</organism>
<proteinExistence type="predicted"/>
<accession>A0A5C7F0I0</accession>
<protein>
    <submittedName>
        <fullName evidence="1">Zinc-binding dehydrogenase</fullName>
    </submittedName>
</protein>
<dbReference type="Pfam" id="PF13602">
    <property type="entry name" value="ADH_zinc_N_2"/>
    <property type="match status" value="1"/>
</dbReference>
<comment type="caution">
    <text evidence="1">The sequence shown here is derived from an EMBL/GenBank/DDBJ whole genome shotgun (WGS) entry which is preliminary data.</text>
</comment>
<dbReference type="AlphaFoldDB" id="A0A5C7F0I0"/>
<gene>
    <name evidence="1" type="ORF">FR698_02795</name>
</gene>
<dbReference type="RefSeq" id="WP_147798837.1">
    <property type="nucleotide sequence ID" value="NZ_VPFL01000003.1"/>
</dbReference>
<sequence>MFPFEQAAEAYRYRQSGGHFGKIVVGIP</sequence>
<evidence type="ECO:0000313" key="2">
    <source>
        <dbReference type="Proteomes" id="UP000321201"/>
    </source>
</evidence>
<evidence type="ECO:0000313" key="1">
    <source>
        <dbReference type="EMBL" id="TXF13195.1"/>
    </source>
</evidence>
<name>A0A5C7F0I0_9PROT</name>
<dbReference type="EMBL" id="VPFL01000003">
    <property type="protein sequence ID" value="TXF13195.1"/>
    <property type="molecule type" value="Genomic_DNA"/>
</dbReference>
<dbReference type="Proteomes" id="UP000321201">
    <property type="component" value="Unassembled WGS sequence"/>
</dbReference>